<dbReference type="PANTHER" id="PTHR23359">
    <property type="entry name" value="NUCLEOTIDE KINASE"/>
    <property type="match status" value="1"/>
</dbReference>
<dbReference type="CDD" id="cd01428">
    <property type="entry name" value="ADK"/>
    <property type="match status" value="1"/>
</dbReference>
<protein>
    <recommendedName>
        <fullName evidence="8">Nucleoside-diphosphate kinase</fullName>
    </recommendedName>
</protein>
<dbReference type="GO" id="GO:0019205">
    <property type="term" value="F:nucleobase-containing compound kinase activity"/>
    <property type="evidence" value="ECO:0007669"/>
    <property type="project" value="InterPro"/>
</dbReference>
<keyword evidence="3 4" id="KW-0418">Kinase</keyword>
<dbReference type="InterPro" id="IPR033690">
    <property type="entry name" value="Adenylat_kinase_CS"/>
</dbReference>
<reference evidence="6" key="1">
    <citation type="journal article" date="2022" name="bioRxiv">
        <title>Sequencing and chromosome-scale assembly of the giantPleurodeles waltlgenome.</title>
        <authorList>
            <person name="Brown T."/>
            <person name="Elewa A."/>
            <person name="Iarovenko S."/>
            <person name="Subramanian E."/>
            <person name="Araus A.J."/>
            <person name="Petzold A."/>
            <person name="Susuki M."/>
            <person name="Suzuki K.-i.T."/>
            <person name="Hayashi T."/>
            <person name="Toyoda A."/>
            <person name="Oliveira C."/>
            <person name="Osipova E."/>
            <person name="Leigh N.D."/>
            <person name="Simon A."/>
            <person name="Yun M.H."/>
        </authorList>
    </citation>
    <scope>NUCLEOTIDE SEQUENCE</scope>
    <source>
        <strain evidence="6">20211129_DDA</strain>
        <tissue evidence="6">Liver</tissue>
    </source>
</reference>
<evidence type="ECO:0000256" key="1">
    <source>
        <dbReference type="ARBA" id="ARBA00022679"/>
    </source>
</evidence>
<dbReference type="EMBL" id="JANPWB010000008">
    <property type="protein sequence ID" value="KAJ1160930.1"/>
    <property type="molecule type" value="Genomic_DNA"/>
</dbReference>
<keyword evidence="7" id="KW-1185">Reference proteome</keyword>
<evidence type="ECO:0000256" key="4">
    <source>
        <dbReference type="RuleBase" id="RU003330"/>
    </source>
</evidence>
<feature type="region of interest" description="Disordered" evidence="5">
    <location>
        <begin position="1"/>
        <end position="32"/>
    </location>
</feature>
<dbReference type="GO" id="GO:0006139">
    <property type="term" value="P:nucleobase-containing compound metabolic process"/>
    <property type="evidence" value="ECO:0007669"/>
    <property type="project" value="InterPro"/>
</dbReference>
<evidence type="ECO:0000256" key="2">
    <source>
        <dbReference type="ARBA" id="ARBA00022741"/>
    </source>
</evidence>
<evidence type="ECO:0000313" key="7">
    <source>
        <dbReference type="Proteomes" id="UP001066276"/>
    </source>
</evidence>
<evidence type="ECO:0008006" key="8">
    <source>
        <dbReference type="Google" id="ProtNLM"/>
    </source>
</evidence>
<dbReference type="GO" id="GO:0005524">
    <property type="term" value="F:ATP binding"/>
    <property type="evidence" value="ECO:0007669"/>
    <property type="project" value="InterPro"/>
</dbReference>
<dbReference type="Proteomes" id="UP001066276">
    <property type="component" value="Chromosome 4_2"/>
</dbReference>
<dbReference type="PRINTS" id="PR00094">
    <property type="entry name" value="ADENYLTKNASE"/>
</dbReference>
<evidence type="ECO:0000256" key="3">
    <source>
        <dbReference type="ARBA" id="ARBA00022777"/>
    </source>
</evidence>
<keyword evidence="1 4" id="KW-0808">Transferase</keyword>
<dbReference type="PROSITE" id="PS00113">
    <property type="entry name" value="ADENYLATE_KINASE"/>
    <property type="match status" value="1"/>
</dbReference>
<dbReference type="Pfam" id="PF00406">
    <property type="entry name" value="ADK"/>
    <property type="match status" value="1"/>
</dbReference>
<dbReference type="InterPro" id="IPR000850">
    <property type="entry name" value="Adenylat/UMP-CMP_kin"/>
</dbReference>
<comment type="similarity">
    <text evidence="4">Belongs to the adenylate kinase family.</text>
</comment>
<sequence length="225" mass="25316">MGNCNANGSGQGDHGYHRSRSPATSRRSRLPPQEKLKTQKIIFLIGGPGAGKDIQCEKLVAKYGFTHLSMGDLLRVEASFPTSRGRQIRDIMQRGDIVPLDIVMTVLKDALLTKAEAAKGFLVDGFPREVSQAQEFERMIGHPSLVVVFECSAETMVKRLVIRGQTSHRFDDNEEAIKRRMESYFKTDEPIIDFYSRKKLIRKILAEESPEDVFLKTCAVIDSLE</sequence>
<dbReference type="HAMAP" id="MF_00235">
    <property type="entry name" value="Adenylate_kinase_Adk"/>
    <property type="match status" value="1"/>
</dbReference>
<dbReference type="AlphaFoldDB" id="A0AAV7SAW3"/>
<comment type="caution">
    <text evidence="6">The sequence shown here is derived from an EMBL/GenBank/DDBJ whole genome shotgun (WGS) entry which is preliminary data.</text>
</comment>
<dbReference type="SUPFAM" id="SSF52540">
    <property type="entry name" value="P-loop containing nucleoside triphosphate hydrolases"/>
    <property type="match status" value="1"/>
</dbReference>
<name>A0AAV7SAW3_PLEWA</name>
<dbReference type="InterPro" id="IPR027417">
    <property type="entry name" value="P-loop_NTPase"/>
</dbReference>
<proteinExistence type="inferred from homology"/>
<evidence type="ECO:0000256" key="5">
    <source>
        <dbReference type="SAM" id="MobiDB-lite"/>
    </source>
</evidence>
<organism evidence="6 7">
    <name type="scientific">Pleurodeles waltl</name>
    <name type="common">Iberian ribbed newt</name>
    <dbReference type="NCBI Taxonomy" id="8319"/>
    <lineage>
        <taxon>Eukaryota</taxon>
        <taxon>Metazoa</taxon>
        <taxon>Chordata</taxon>
        <taxon>Craniata</taxon>
        <taxon>Vertebrata</taxon>
        <taxon>Euteleostomi</taxon>
        <taxon>Amphibia</taxon>
        <taxon>Batrachia</taxon>
        <taxon>Caudata</taxon>
        <taxon>Salamandroidea</taxon>
        <taxon>Salamandridae</taxon>
        <taxon>Pleurodelinae</taxon>
        <taxon>Pleurodeles</taxon>
    </lineage>
</organism>
<keyword evidence="2" id="KW-0547">Nucleotide-binding</keyword>
<accession>A0AAV7SAW3</accession>
<gene>
    <name evidence="6" type="ORF">NDU88_001420</name>
</gene>
<dbReference type="Gene3D" id="3.40.50.300">
    <property type="entry name" value="P-loop containing nucleotide triphosphate hydrolases"/>
    <property type="match status" value="1"/>
</dbReference>
<evidence type="ECO:0000313" key="6">
    <source>
        <dbReference type="EMBL" id="KAJ1160930.1"/>
    </source>
</evidence>